<evidence type="ECO:0000256" key="12">
    <source>
        <dbReference type="SAM" id="SignalP"/>
    </source>
</evidence>
<dbReference type="AlphaFoldDB" id="F2S9Z6"/>
<keyword evidence="7 11" id="KW-0378">Hydrolase</keyword>
<dbReference type="InterPro" id="IPR007484">
    <property type="entry name" value="Peptidase_M28"/>
</dbReference>
<keyword evidence="4 11" id="KW-0645">Protease</keyword>
<dbReference type="GO" id="GO:0046872">
    <property type="term" value="F:metal ion binding"/>
    <property type="evidence" value="ECO:0007669"/>
    <property type="project" value="UniProtKB-KW"/>
</dbReference>
<keyword evidence="9" id="KW-1015">Disulfide bond</keyword>
<feature type="domain" description="Peptidase M28" evidence="13">
    <location>
        <begin position="88"/>
        <end position="225"/>
    </location>
</feature>
<evidence type="ECO:0000256" key="9">
    <source>
        <dbReference type="ARBA" id="ARBA00023157"/>
    </source>
</evidence>
<evidence type="ECO:0000256" key="1">
    <source>
        <dbReference type="ARBA" id="ARBA00001947"/>
    </source>
</evidence>
<evidence type="ECO:0000256" key="8">
    <source>
        <dbReference type="ARBA" id="ARBA00022833"/>
    </source>
</evidence>
<dbReference type="EMBL" id="GG698538">
    <property type="protein sequence ID" value="EGE00396.1"/>
    <property type="molecule type" value="Genomic_DNA"/>
</dbReference>
<evidence type="ECO:0000256" key="3">
    <source>
        <dbReference type="ARBA" id="ARBA00022438"/>
    </source>
</evidence>
<dbReference type="GO" id="GO:0004177">
    <property type="term" value="F:aminopeptidase activity"/>
    <property type="evidence" value="ECO:0007669"/>
    <property type="project" value="UniProtKB-KW"/>
</dbReference>
<feature type="chain" id="PRO_5012271625" description="Peptide hydrolase" evidence="12">
    <location>
        <begin position="16"/>
        <end position="235"/>
    </location>
</feature>
<comment type="subunit">
    <text evidence="2">Monomer.</text>
</comment>
<reference evidence="15" key="1">
    <citation type="journal article" date="2012" name="MBio">
        <title>Comparative genome analysis of Trichophyton rubrum and related dermatophytes reveals candidate genes involved in infection.</title>
        <authorList>
            <person name="Martinez D.A."/>
            <person name="Oliver B.G."/>
            <person name="Graeser Y."/>
            <person name="Goldberg J.M."/>
            <person name="Li W."/>
            <person name="Martinez-Rossi N.M."/>
            <person name="Monod M."/>
            <person name="Shelest E."/>
            <person name="Barton R.C."/>
            <person name="Birch E."/>
            <person name="Brakhage A.A."/>
            <person name="Chen Z."/>
            <person name="Gurr S.J."/>
            <person name="Heiman D."/>
            <person name="Heitman J."/>
            <person name="Kosti I."/>
            <person name="Rossi A."/>
            <person name="Saif S."/>
            <person name="Samalova M."/>
            <person name="Saunders C.W."/>
            <person name="Shea T."/>
            <person name="Summerbell R.C."/>
            <person name="Xu J."/>
            <person name="Young S."/>
            <person name="Zeng Q."/>
            <person name="Birren B.W."/>
            <person name="Cuomo C.A."/>
            <person name="White T.C."/>
        </authorList>
    </citation>
    <scope>NUCLEOTIDE SEQUENCE [LARGE SCALE GENOMIC DNA]</scope>
    <source>
        <strain evidence="15">CBS 112818</strain>
    </source>
</reference>
<gene>
    <name evidence="14" type="ORF">TESG_07705</name>
</gene>
<evidence type="ECO:0000256" key="2">
    <source>
        <dbReference type="ARBA" id="ARBA00011245"/>
    </source>
</evidence>
<name>F2S9Z6_TRIT1</name>
<evidence type="ECO:0000256" key="7">
    <source>
        <dbReference type="ARBA" id="ARBA00022801"/>
    </source>
</evidence>
<sequence length="235" mass="25523">MKVLAALALSALAMAKPTPPMPGMSLVQTGPQETRWVTAKEKHDMVMNHIGFFDITNRPETASIASKPKSYAFPGNVSHQAEKIAAGEAAYTLEFHWYAGEEEGLLGSQDIFQQYSQEGKEVVAMLNQDMTGYGETMGIITDNSDPNLTKFTKMILDTYTSAKYADSECGYACSDHASADKAGFPSAFVYEAVFGQDNPAIHSPDDTLDKLDPAKMAEHAKLVVGFAYELAFATL</sequence>
<keyword evidence="6 12" id="KW-0732">Signal</keyword>
<dbReference type="OrthoDB" id="2214at2759"/>
<evidence type="ECO:0000256" key="10">
    <source>
        <dbReference type="ARBA" id="ARBA00043962"/>
    </source>
</evidence>
<dbReference type="Gene3D" id="3.40.630.10">
    <property type="entry name" value="Zn peptidases"/>
    <property type="match status" value="1"/>
</dbReference>
<dbReference type="Proteomes" id="UP000009172">
    <property type="component" value="Unassembled WGS sequence"/>
</dbReference>
<dbReference type="Pfam" id="PF04389">
    <property type="entry name" value="Peptidase_M28"/>
    <property type="match status" value="1"/>
</dbReference>
<comment type="cofactor">
    <cofactor evidence="1">
        <name>Zn(2+)</name>
        <dbReference type="ChEBI" id="CHEBI:29105"/>
    </cofactor>
</comment>
<organism evidence="14 15">
    <name type="scientific">Trichophyton tonsurans (strain CBS 112818)</name>
    <name type="common">Scalp ringworm fungus</name>
    <dbReference type="NCBI Taxonomy" id="647933"/>
    <lineage>
        <taxon>Eukaryota</taxon>
        <taxon>Fungi</taxon>
        <taxon>Dikarya</taxon>
        <taxon>Ascomycota</taxon>
        <taxon>Pezizomycotina</taxon>
        <taxon>Eurotiomycetes</taxon>
        <taxon>Eurotiomycetidae</taxon>
        <taxon>Onygenales</taxon>
        <taxon>Arthrodermataceae</taxon>
        <taxon>Trichophyton</taxon>
    </lineage>
</organism>
<proteinExistence type="inferred from homology"/>
<evidence type="ECO:0000256" key="11">
    <source>
        <dbReference type="RuleBase" id="RU361240"/>
    </source>
</evidence>
<feature type="signal peptide" evidence="12">
    <location>
        <begin position="1"/>
        <end position="15"/>
    </location>
</feature>
<dbReference type="HOGENOM" id="CLU_025866_0_0_1"/>
<evidence type="ECO:0000259" key="13">
    <source>
        <dbReference type="Pfam" id="PF04389"/>
    </source>
</evidence>
<keyword evidence="5 11" id="KW-0479">Metal-binding</keyword>
<keyword evidence="3" id="KW-0031">Aminopeptidase</keyword>
<protein>
    <recommendedName>
        <fullName evidence="11">Peptide hydrolase</fullName>
        <ecNumber evidence="11">3.4.-.-</ecNumber>
    </recommendedName>
</protein>
<keyword evidence="8 11" id="KW-0862">Zinc</keyword>
<dbReference type="InterPro" id="IPR045175">
    <property type="entry name" value="M28_fam"/>
</dbReference>
<evidence type="ECO:0000313" key="14">
    <source>
        <dbReference type="EMBL" id="EGE00396.1"/>
    </source>
</evidence>
<evidence type="ECO:0000256" key="4">
    <source>
        <dbReference type="ARBA" id="ARBA00022670"/>
    </source>
</evidence>
<dbReference type="PANTHER" id="PTHR12147">
    <property type="entry name" value="METALLOPEPTIDASE M28 FAMILY MEMBER"/>
    <property type="match status" value="1"/>
</dbReference>
<evidence type="ECO:0000256" key="5">
    <source>
        <dbReference type="ARBA" id="ARBA00022723"/>
    </source>
</evidence>
<accession>F2S9Z6</accession>
<dbReference type="PANTHER" id="PTHR12147:SF56">
    <property type="entry name" value="AMINOPEPTIDASE YDR415C-RELATED"/>
    <property type="match status" value="1"/>
</dbReference>
<dbReference type="MEROPS" id="M28.006"/>
<dbReference type="GO" id="GO:0008235">
    <property type="term" value="F:metalloexopeptidase activity"/>
    <property type="evidence" value="ECO:0007669"/>
    <property type="project" value="InterPro"/>
</dbReference>
<dbReference type="GO" id="GO:0006508">
    <property type="term" value="P:proteolysis"/>
    <property type="evidence" value="ECO:0007669"/>
    <property type="project" value="UniProtKB-KW"/>
</dbReference>
<comment type="similarity">
    <text evidence="10">Belongs to the peptidase M28 family. M28E subfamily.</text>
</comment>
<keyword evidence="15" id="KW-1185">Reference proteome</keyword>
<dbReference type="SUPFAM" id="SSF53187">
    <property type="entry name" value="Zn-dependent exopeptidases"/>
    <property type="match status" value="1"/>
</dbReference>
<dbReference type="EC" id="3.4.-.-" evidence="11"/>
<evidence type="ECO:0000313" key="15">
    <source>
        <dbReference type="Proteomes" id="UP000009172"/>
    </source>
</evidence>
<evidence type="ECO:0000256" key="6">
    <source>
        <dbReference type="ARBA" id="ARBA00022729"/>
    </source>
</evidence>